<keyword evidence="6" id="KW-0503">Monooxygenase</keyword>
<dbReference type="GO" id="GO:0004497">
    <property type="term" value="F:monooxygenase activity"/>
    <property type="evidence" value="ECO:0007669"/>
    <property type="project" value="UniProtKB-KW"/>
</dbReference>
<protein>
    <recommendedName>
        <fullName evidence="9">Cytochrome P450</fullName>
    </recommendedName>
</protein>
<dbReference type="InterPro" id="IPR002401">
    <property type="entry name" value="Cyt_P450_E_grp-I"/>
</dbReference>
<dbReference type="InterPro" id="IPR050121">
    <property type="entry name" value="Cytochrome_P450_monoxygenase"/>
</dbReference>
<dbReference type="PROSITE" id="PS00086">
    <property type="entry name" value="CYTOCHROME_P450"/>
    <property type="match status" value="1"/>
</dbReference>
<dbReference type="SUPFAM" id="SSF48264">
    <property type="entry name" value="Cytochrome P450"/>
    <property type="match status" value="1"/>
</dbReference>
<keyword evidence="3 5" id="KW-0479">Metal-binding</keyword>
<organism evidence="7 8">
    <name type="scientific">Heterodermia speciosa</name>
    <dbReference type="NCBI Taxonomy" id="116794"/>
    <lineage>
        <taxon>Eukaryota</taxon>
        <taxon>Fungi</taxon>
        <taxon>Dikarya</taxon>
        <taxon>Ascomycota</taxon>
        <taxon>Pezizomycotina</taxon>
        <taxon>Lecanoromycetes</taxon>
        <taxon>OSLEUM clade</taxon>
        <taxon>Lecanoromycetidae</taxon>
        <taxon>Caliciales</taxon>
        <taxon>Physciaceae</taxon>
        <taxon>Heterodermia</taxon>
    </lineage>
</organism>
<gene>
    <name evidence="7" type="ORF">HETSPECPRED_010043</name>
</gene>
<evidence type="ECO:0000313" key="7">
    <source>
        <dbReference type="EMBL" id="CAF9936178.1"/>
    </source>
</evidence>
<sequence length="117" mass="13446">MTLRDVLLDPSIFAKPMAFEPERWLSDNPDLQRINQAYVPFGKGSRMCVGLNLALAELYIVIASVFRRFDMELYDTVRERDVDAVRDCFIGETSPESRGVRVKIVEAYRSSLLAREK</sequence>
<name>A0A8H3GAM4_9LECA</name>
<dbReference type="InterPro" id="IPR017972">
    <property type="entry name" value="Cyt_P450_CS"/>
</dbReference>
<dbReference type="OrthoDB" id="3945418at2759"/>
<keyword evidence="6" id="KW-0560">Oxidoreductase</keyword>
<evidence type="ECO:0008006" key="9">
    <source>
        <dbReference type="Google" id="ProtNLM"/>
    </source>
</evidence>
<keyword evidence="4 5" id="KW-0408">Iron</keyword>
<feature type="binding site" description="axial binding residue" evidence="5">
    <location>
        <position position="48"/>
    </location>
    <ligand>
        <name>heme</name>
        <dbReference type="ChEBI" id="CHEBI:30413"/>
    </ligand>
    <ligandPart>
        <name>Fe</name>
        <dbReference type="ChEBI" id="CHEBI:18248"/>
    </ligandPart>
</feature>
<dbReference type="Pfam" id="PF00067">
    <property type="entry name" value="p450"/>
    <property type="match status" value="1"/>
</dbReference>
<evidence type="ECO:0000256" key="3">
    <source>
        <dbReference type="ARBA" id="ARBA00022723"/>
    </source>
</evidence>
<keyword evidence="5 6" id="KW-0349">Heme</keyword>
<comment type="cofactor">
    <cofactor evidence="1 5">
        <name>heme</name>
        <dbReference type="ChEBI" id="CHEBI:30413"/>
    </cofactor>
</comment>
<comment type="caution">
    <text evidence="7">The sequence shown here is derived from an EMBL/GenBank/DDBJ whole genome shotgun (WGS) entry which is preliminary data.</text>
</comment>
<accession>A0A8H3GAM4</accession>
<evidence type="ECO:0000256" key="6">
    <source>
        <dbReference type="RuleBase" id="RU000461"/>
    </source>
</evidence>
<dbReference type="PANTHER" id="PTHR24305">
    <property type="entry name" value="CYTOCHROME P450"/>
    <property type="match status" value="1"/>
</dbReference>
<dbReference type="PRINTS" id="PR00463">
    <property type="entry name" value="EP450I"/>
</dbReference>
<dbReference type="AlphaFoldDB" id="A0A8H3GAM4"/>
<dbReference type="EMBL" id="CAJPDS010000089">
    <property type="protein sequence ID" value="CAF9936178.1"/>
    <property type="molecule type" value="Genomic_DNA"/>
</dbReference>
<dbReference type="GO" id="GO:0016705">
    <property type="term" value="F:oxidoreductase activity, acting on paired donors, with incorporation or reduction of molecular oxygen"/>
    <property type="evidence" value="ECO:0007669"/>
    <property type="project" value="InterPro"/>
</dbReference>
<dbReference type="Gene3D" id="1.10.630.10">
    <property type="entry name" value="Cytochrome P450"/>
    <property type="match status" value="1"/>
</dbReference>
<evidence type="ECO:0000256" key="4">
    <source>
        <dbReference type="ARBA" id="ARBA00023004"/>
    </source>
</evidence>
<comment type="similarity">
    <text evidence="2 6">Belongs to the cytochrome P450 family.</text>
</comment>
<evidence type="ECO:0000256" key="1">
    <source>
        <dbReference type="ARBA" id="ARBA00001971"/>
    </source>
</evidence>
<keyword evidence="8" id="KW-1185">Reference proteome</keyword>
<evidence type="ECO:0000256" key="2">
    <source>
        <dbReference type="ARBA" id="ARBA00010617"/>
    </source>
</evidence>
<reference evidence="7" key="1">
    <citation type="submission" date="2021-03" db="EMBL/GenBank/DDBJ databases">
        <authorList>
            <person name="Tagirdzhanova G."/>
        </authorList>
    </citation>
    <scope>NUCLEOTIDE SEQUENCE</scope>
</reference>
<dbReference type="GO" id="GO:0020037">
    <property type="term" value="F:heme binding"/>
    <property type="evidence" value="ECO:0007669"/>
    <property type="project" value="InterPro"/>
</dbReference>
<proteinExistence type="inferred from homology"/>
<evidence type="ECO:0000313" key="8">
    <source>
        <dbReference type="Proteomes" id="UP000664521"/>
    </source>
</evidence>
<dbReference type="PANTHER" id="PTHR24305:SF166">
    <property type="entry name" value="CYTOCHROME P450 12A4, MITOCHONDRIAL-RELATED"/>
    <property type="match status" value="1"/>
</dbReference>
<evidence type="ECO:0000256" key="5">
    <source>
        <dbReference type="PIRSR" id="PIRSR602401-1"/>
    </source>
</evidence>
<dbReference type="InterPro" id="IPR001128">
    <property type="entry name" value="Cyt_P450"/>
</dbReference>
<dbReference type="InterPro" id="IPR036396">
    <property type="entry name" value="Cyt_P450_sf"/>
</dbReference>
<dbReference type="GO" id="GO:0005506">
    <property type="term" value="F:iron ion binding"/>
    <property type="evidence" value="ECO:0007669"/>
    <property type="project" value="InterPro"/>
</dbReference>
<dbReference type="Proteomes" id="UP000664521">
    <property type="component" value="Unassembled WGS sequence"/>
</dbReference>